<dbReference type="Proteomes" id="UP000002601">
    <property type="component" value="Chromosome"/>
</dbReference>
<dbReference type="Pfam" id="PF12974">
    <property type="entry name" value="Phosphonate-bd"/>
    <property type="match status" value="1"/>
</dbReference>
<dbReference type="eggNOG" id="COG3221">
    <property type="taxonomic scope" value="Bacteria"/>
</dbReference>
<dbReference type="RefSeq" id="WP_015852245.1">
    <property type="nucleotide sequence ID" value="NC_012881.1"/>
</dbReference>
<evidence type="ECO:0000313" key="1">
    <source>
        <dbReference type="EMBL" id="ACS80429.1"/>
    </source>
</evidence>
<proteinExistence type="predicted"/>
<dbReference type="AlphaFoldDB" id="C6BXC3"/>
<name>C6BXC3_MARSD</name>
<keyword evidence="2" id="KW-1185">Reference proteome</keyword>
<sequence length="314" mass="35496">MFKLKYTLPAIFLLAGAAIYFFGSQPEEKVVRVDMSIREEVRVPEPRPAITYAYLPQYSHRVSYLRHSKLIDYLSRESGFTIRQVFPDTFEEHRRMVKDGEIDISFSNPMTYVSIAQNGARAFARIIEPSGSPTFRGQIITRKDNRAITRLKDCIGKTWIAVDPLSAGGYLFPLGLFLKNGIKESDFKEISFAPGPGGKQEKAVLAVYAGKYDFASIREGTLNVVRDKINIDKIRIVAETEPFPGWVYAARKGLSEKVVDKIKYCMFRMSMDNPEQAAILYQAGMRGIIPAQDSDYDSVRTLTEELGLNIDYGQ</sequence>
<dbReference type="Gene3D" id="3.40.190.10">
    <property type="entry name" value="Periplasmic binding protein-like II"/>
    <property type="match status" value="2"/>
</dbReference>
<dbReference type="STRING" id="526222.Desal_2373"/>
<dbReference type="EMBL" id="CP001649">
    <property type="protein sequence ID" value="ACS80429.1"/>
    <property type="molecule type" value="Genomic_DNA"/>
</dbReference>
<protein>
    <submittedName>
        <fullName evidence="1">Phosphonate ABC transporter, periplasmic phosphonate-binding protein</fullName>
    </submittedName>
</protein>
<evidence type="ECO:0000313" key="2">
    <source>
        <dbReference type="Proteomes" id="UP000002601"/>
    </source>
</evidence>
<reference evidence="1 2" key="1">
    <citation type="submission" date="2009-06" db="EMBL/GenBank/DDBJ databases">
        <title>Complete sequence of Desulfovibrio salexigens DSM 2638.</title>
        <authorList>
            <consortium name="US DOE Joint Genome Institute"/>
            <person name="Lucas S."/>
            <person name="Copeland A."/>
            <person name="Lapidus A."/>
            <person name="Glavina del Rio T."/>
            <person name="Tice H."/>
            <person name="Bruce D."/>
            <person name="Goodwin L."/>
            <person name="Pitluck S."/>
            <person name="Munk A.C."/>
            <person name="Brettin T."/>
            <person name="Detter J.C."/>
            <person name="Han C."/>
            <person name="Tapia R."/>
            <person name="Larimer F."/>
            <person name="Land M."/>
            <person name="Hauser L."/>
            <person name="Kyrpides N."/>
            <person name="Anderson I."/>
            <person name="Wall J.D."/>
            <person name="Arkin A.P."/>
            <person name="Dehal P."/>
            <person name="Chivian D."/>
            <person name="Giles B."/>
            <person name="Hazen T.C."/>
        </authorList>
    </citation>
    <scope>NUCLEOTIDE SEQUENCE [LARGE SCALE GENOMIC DNA]</scope>
    <source>
        <strain evidence="2">ATCC 14822 / DSM 2638 / NCIMB 8403 / VKM B-1763</strain>
    </source>
</reference>
<dbReference type="HOGENOM" id="CLU_051472_5_0_7"/>
<dbReference type="OrthoDB" id="9764656at2"/>
<dbReference type="SUPFAM" id="SSF53850">
    <property type="entry name" value="Periplasmic binding protein-like II"/>
    <property type="match status" value="1"/>
</dbReference>
<accession>C6BXC3</accession>
<gene>
    <name evidence="1" type="ordered locus">Desal_2373</name>
</gene>
<organism evidence="1 2">
    <name type="scientific">Maridesulfovibrio salexigens (strain ATCC 14822 / DSM 2638 / NCIMB 8403 / VKM B-1763)</name>
    <name type="common">Desulfovibrio salexigens</name>
    <dbReference type="NCBI Taxonomy" id="526222"/>
    <lineage>
        <taxon>Bacteria</taxon>
        <taxon>Pseudomonadati</taxon>
        <taxon>Thermodesulfobacteriota</taxon>
        <taxon>Desulfovibrionia</taxon>
        <taxon>Desulfovibrionales</taxon>
        <taxon>Desulfovibrionaceae</taxon>
        <taxon>Maridesulfovibrio</taxon>
    </lineage>
</organism>
<dbReference type="PANTHER" id="PTHR35841">
    <property type="entry name" value="PHOSPHONATES-BINDING PERIPLASMIC PROTEIN"/>
    <property type="match status" value="1"/>
</dbReference>
<dbReference type="KEGG" id="dsa:Desal_2373"/>
<dbReference type="PANTHER" id="PTHR35841:SF1">
    <property type="entry name" value="PHOSPHONATES-BINDING PERIPLASMIC PROTEIN"/>
    <property type="match status" value="1"/>
</dbReference>
<dbReference type="CDD" id="cd01071">
    <property type="entry name" value="PBP2_PhnD_like"/>
    <property type="match status" value="1"/>
</dbReference>